<sequence>RLFIREKKGQQYIKTLALTMVIGIFYLALETFGYPVSSIGPILIAILAAYVVVRFISLGSRIFYFLHPIEASATITGDAAYAIQNATAQGFGWGKPYLQNHYREQADYALNTLQSLIDFGVNVVNLSNEQLVTIARYVGGLINYYLVRKKRIPTESYWFKTKPQFQNWILADSSEIILALNTGTPLLPKNIKDKTWFEESSIDVVLKLFRHFVERKEWESAHICLEVLVSVVEKIGQEFYEDTAKLAIEKVDSVIKQIVIEG</sequence>
<feature type="transmembrane region" description="Helical" evidence="1">
    <location>
        <begin position="35"/>
        <end position="56"/>
    </location>
</feature>
<keyword evidence="1" id="KW-0472">Membrane</keyword>
<gene>
    <name evidence="2" type="ORF">S06H3_43618</name>
</gene>
<protein>
    <submittedName>
        <fullName evidence="2">Uncharacterized protein</fullName>
    </submittedName>
</protein>
<dbReference type="AlphaFoldDB" id="X1MQJ7"/>
<organism evidence="2">
    <name type="scientific">marine sediment metagenome</name>
    <dbReference type="NCBI Taxonomy" id="412755"/>
    <lineage>
        <taxon>unclassified sequences</taxon>
        <taxon>metagenomes</taxon>
        <taxon>ecological metagenomes</taxon>
    </lineage>
</organism>
<proteinExistence type="predicted"/>
<evidence type="ECO:0000256" key="1">
    <source>
        <dbReference type="SAM" id="Phobius"/>
    </source>
</evidence>
<keyword evidence="1" id="KW-1133">Transmembrane helix</keyword>
<dbReference type="EMBL" id="BARV01027069">
    <property type="protein sequence ID" value="GAI33578.1"/>
    <property type="molecule type" value="Genomic_DNA"/>
</dbReference>
<keyword evidence="1" id="KW-0812">Transmembrane</keyword>
<evidence type="ECO:0000313" key="2">
    <source>
        <dbReference type="EMBL" id="GAI33578.1"/>
    </source>
</evidence>
<comment type="caution">
    <text evidence="2">The sequence shown here is derived from an EMBL/GenBank/DDBJ whole genome shotgun (WGS) entry which is preliminary data.</text>
</comment>
<feature type="transmembrane region" description="Helical" evidence="1">
    <location>
        <begin position="12"/>
        <end position="29"/>
    </location>
</feature>
<accession>X1MQJ7</accession>
<reference evidence="2" key="1">
    <citation type="journal article" date="2014" name="Front. Microbiol.">
        <title>High frequency of phylogenetically diverse reductive dehalogenase-homologous genes in deep subseafloor sedimentary metagenomes.</title>
        <authorList>
            <person name="Kawai M."/>
            <person name="Futagami T."/>
            <person name="Toyoda A."/>
            <person name="Takaki Y."/>
            <person name="Nishi S."/>
            <person name="Hori S."/>
            <person name="Arai W."/>
            <person name="Tsubouchi T."/>
            <person name="Morono Y."/>
            <person name="Uchiyama I."/>
            <person name="Ito T."/>
            <person name="Fujiyama A."/>
            <person name="Inagaki F."/>
            <person name="Takami H."/>
        </authorList>
    </citation>
    <scope>NUCLEOTIDE SEQUENCE</scope>
    <source>
        <strain evidence="2">Expedition CK06-06</strain>
    </source>
</reference>
<feature type="non-terminal residue" evidence="2">
    <location>
        <position position="1"/>
    </location>
</feature>
<name>X1MQJ7_9ZZZZ</name>
<feature type="non-terminal residue" evidence="2">
    <location>
        <position position="262"/>
    </location>
</feature>